<evidence type="ECO:0000256" key="3">
    <source>
        <dbReference type="ARBA" id="ARBA00023163"/>
    </source>
</evidence>
<dbReference type="AlphaFoldDB" id="A0A4Q0P357"/>
<comment type="caution">
    <text evidence="5">The sequence shown here is derived from an EMBL/GenBank/DDBJ whole genome shotgun (WGS) entry which is preliminary data.</text>
</comment>
<dbReference type="Gene3D" id="1.10.10.10">
    <property type="entry name" value="Winged helix-like DNA-binding domain superfamily/Winged helix DNA-binding domain"/>
    <property type="match status" value="1"/>
</dbReference>
<proteinExistence type="predicted"/>
<dbReference type="OrthoDB" id="763883at2"/>
<keyword evidence="6" id="KW-1185">Reference proteome</keyword>
<dbReference type="Proteomes" id="UP000289238">
    <property type="component" value="Unassembled WGS sequence"/>
</dbReference>
<dbReference type="GO" id="GO:0003677">
    <property type="term" value="F:DNA binding"/>
    <property type="evidence" value="ECO:0007669"/>
    <property type="project" value="UniProtKB-KW"/>
</dbReference>
<dbReference type="SUPFAM" id="SSF46785">
    <property type="entry name" value="Winged helix' DNA-binding domain"/>
    <property type="match status" value="1"/>
</dbReference>
<dbReference type="PRINTS" id="PR00598">
    <property type="entry name" value="HTHMARR"/>
</dbReference>
<name>A0A4Q0P357_9FLAO</name>
<evidence type="ECO:0000313" key="6">
    <source>
        <dbReference type="Proteomes" id="UP000289238"/>
    </source>
</evidence>
<keyword evidence="2" id="KW-0238">DNA-binding</keyword>
<dbReference type="Pfam" id="PF01047">
    <property type="entry name" value="MarR"/>
    <property type="match status" value="1"/>
</dbReference>
<evidence type="ECO:0000313" key="5">
    <source>
        <dbReference type="EMBL" id="RXG20468.1"/>
    </source>
</evidence>
<dbReference type="EMBL" id="QOVM01000008">
    <property type="protein sequence ID" value="RXG20468.1"/>
    <property type="molecule type" value="Genomic_DNA"/>
</dbReference>
<reference evidence="5 6" key="1">
    <citation type="submission" date="2018-07" db="EMBL/GenBank/DDBJ databases">
        <title>Leeuwenhoekiella genomics.</title>
        <authorList>
            <person name="Tahon G."/>
            <person name="Willems A."/>
        </authorList>
    </citation>
    <scope>NUCLEOTIDE SEQUENCE [LARGE SCALE GENOMIC DNA]</scope>
    <source>
        <strain evidence="5 6">LMG 22550</strain>
    </source>
</reference>
<evidence type="ECO:0000256" key="2">
    <source>
        <dbReference type="ARBA" id="ARBA00023125"/>
    </source>
</evidence>
<dbReference type="InterPro" id="IPR036390">
    <property type="entry name" value="WH_DNA-bd_sf"/>
</dbReference>
<keyword evidence="1" id="KW-0805">Transcription regulation</keyword>
<gene>
    <name evidence="5" type="ORF">DSM00_3017</name>
</gene>
<dbReference type="PANTHER" id="PTHR42756:SF1">
    <property type="entry name" value="TRANSCRIPTIONAL REPRESSOR OF EMRAB OPERON"/>
    <property type="match status" value="1"/>
</dbReference>
<keyword evidence="3" id="KW-0804">Transcription</keyword>
<feature type="domain" description="HTH marR-type" evidence="4">
    <location>
        <begin position="16"/>
        <end position="150"/>
    </location>
</feature>
<dbReference type="RefSeq" id="WP_128758763.1">
    <property type="nucleotide sequence ID" value="NZ_QOVM01000008.1"/>
</dbReference>
<evidence type="ECO:0000259" key="4">
    <source>
        <dbReference type="PROSITE" id="PS50995"/>
    </source>
</evidence>
<dbReference type="PANTHER" id="PTHR42756">
    <property type="entry name" value="TRANSCRIPTIONAL REGULATOR, MARR"/>
    <property type="match status" value="1"/>
</dbReference>
<dbReference type="InterPro" id="IPR036388">
    <property type="entry name" value="WH-like_DNA-bd_sf"/>
</dbReference>
<protein>
    <submittedName>
        <fullName evidence="5">MarR family transcriptional regulator</fullName>
    </submittedName>
</protein>
<dbReference type="GO" id="GO:0003700">
    <property type="term" value="F:DNA-binding transcription factor activity"/>
    <property type="evidence" value="ECO:0007669"/>
    <property type="project" value="InterPro"/>
</dbReference>
<dbReference type="PROSITE" id="PS50995">
    <property type="entry name" value="HTH_MARR_2"/>
    <property type="match status" value="1"/>
</dbReference>
<evidence type="ECO:0000256" key="1">
    <source>
        <dbReference type="ARBA" id="ARBA00023015"/>
    </source>
</evidence>
<organism evidence="5 6">
    <name type="scientific">Leeuwenhoekiella aequorea</name>
    <dbReference type="NCBI Taxonomy" id="283736"/>
    <lineage>
        <taxon>Bacteria</taxon>
        <taxon>Pseudomonadati</taxon>
        <taxon>Bacteroidota</taxon>
        <taxon>Flavobacteriia</taxon>
        <taxon>Flavobacteriales</taxon>
        <taxon>Flavobacteriaceae</taxon>
        <taxon>Leeuwenhoekiella</taxon>
    </lineage>
</organism>
<dbReference type="InterPro" id="IPR000835">
    <property type="entry name" value="HTH_MarR-typ"/>
</dbReference>
<accession>A0A4Q0P357</accession>
<sequence length="152" mass="17445">MKIEDALKLSSNTDLKSKTLINLHYTSRFFEERFASLLKEFDLSVPQFNVLRILRGQKGKPASLACIQERMVDKNSNTTRLVDKLILKNLVLRKVCPENRRKIEITITEQGLDLLKTLDPVTQKSNADHTSALNTEELELLNNLLDKLKSHE</sequence>
<dbReference type="SMART" id="SM00347">
    <property type="entry name" value="HTH_MARR"/>
    <property type="match status" value="1"/>
</dbReference>